<proteinExistence type="predicted"/>
<evidence type="ECO:0000313" key="3">
    <source>
        <dbReference type="EMBL" id="QNP40205.1"/>
    </source>
</evidence>
<dbReference type="KEGG" id="lsx:H8B22_11850"/>
<keyword evidence="4" id="KW-1185">Reference proteome</keyword>
<dbReference type="PROSITE" id="PS51257">
    <property type="entry name" value="PROKAR_LIPOPROTEIN"/>
    <property type="match status" value="1"/>
</dbReference>
<feature type="domain" description="DUF7684" evidence="1">
    <location>
        <begin position="1"/>
        <end position="98"/>
    </location>
</feature>
<dbReference type="InterPro" id="IPR056101">
    <property type="entry name" value="DUF7684"/>
</dbReference>
<accession>A0A7H0FVY9</accession>
<protein>
    <recommendedName>
        <fullName evidence="1">DUF7684 domain-containing protein</fullName>
    </recommendedName>
</protein>
<dbReference type="AlphaFoldDB" id="A0A7H0FVY9"/>
<dbReference type="RefSeq" id="WP_187711618.1">
    <property type="nucleotide sequence ID" value="NZ_CP060820.1"/>
</dbReference>
<name>A0A7H0FVY9_9GAMM</name>
<gene>
    <name evidence="2" type="ORF">H8B22_11850</name>
    <name evidence="3" type="ORF">H8B22_12010</name>
</gene>
<dbReference type="Pfam" id="PF24733">
    <property type="entry name" value="DUF7684"/>
    <property type="match status" value="1"/>
</dbReference>
<organism evidence="3 4">
    <name type="scientific">Agrilutibacter terrestris</name>
    <dbReference type="NCBI Taxonomy" id="2865112"/>
    <lineage>
        <taxon>Bacteria</taxon>
        <taxon>Pseudomonadati</taxon>
        <taxon>Pseudomonadota</taxon>
        <taxon>Gammaproteobacteria</taxon>
        <taxon>Lysobacterales</taxon>
        <taxon>Lysobacteraceae</taxon>
        <taxon>Agrilutibacter</taxon>
    </lineage>
</organism>
<dbReference type="KEGG" id="lsx:H8B22_12010"/>
<evidence type="ECO:0000313" key="2">
    <source>
        <dbReference type="EMBL" id="QNP40175.1"/>
    </source>
</evidence>
<evidence type="ECO:0000259" key="1">
    <source>
        <dbReference type="Pfam" id="PF24733"/>
    </source>
</evidence>
<dbReference type="EMBL" id="CP060820">
    <property type="protein sequence ID" value="QNP40205.1"/>
    <property type="molecule type" value="Genomic_DNA"/>
</dbReference>
<dbReference type="EMBL" id="CP060820">
    <property type="protein sequence ID" value="QNP40175.1"/>
    <property type="molecule type" value="Genomic_DNA"/>
</dbReference>
<evidence type="ECO:0000313" key="4">
    <source>
        <dbReference type="Proteomes" id="UP000516018"/>
    </source>
</evidence>
<dbReference type="Proteomes" id="UP000516018">
    <property type="component" value="Chromosome"/>
</dbReference>
<reference evidence="3 4" key="1">
    <citation type="submission" date="2020-08" db="EMBL/GenBank/DDBJ databases">
        <title>Lysobacter sp. II4 sp. nov., isolated from soil.</title>
        <authorList>
            <person name="Woo C.Y."/>
            <person name="Kim J."/>
        </authorList>
    </citation>
    <scope>NUCLEOTIDE SEQUENCE [LARGE SCALE GENOMIC DNA]</scope>
    <source>
        <strain evidence="3 4">II4</strain>
    </source>
</reference>
<sequence length="98" mass="11147">MSDWLVRSGCLFMMAWGYGCSSWDDSVDMANLRAFDYGDIPDDQFVMTSWHENESLSEVFSFAKHHADHGEVELQRTVLVHIAASSQEPSLLQVYNEA</sequence>